<evidence type="ECO:0000313" key="4">
    <source>
        <dbReference type="Proteomes" id="UP000318453"/>
    </source>
</evidence>
<name>A0A5B8NNV9_9CHRO</name>
<dbReference type="Pfam" id="PF00395">
    <property type="entry name" value="SLH"/>
    <property type="match status" value="1"/>
</dbReference>
<keyword evidence="4" id="KW-1185">Reference proteome</keyword>
<dbReference type="EMBL" id="CP042326">
    <property type="protein sequence ID" value="QDZ39869.1"/>
    <property type="molecule type" value="Genomic_DNA"/>
</dbReference>
<organism evidence="3 4">
    <name type="scientific">Euhalothece natronophila Z-M001</name>
    <dbReference type="NCBI Taxonomy" id="522448"/>
    <lineage>
        <taxon>Bacteria</taxon>
        <taxon>Bacillati</taxon>
        <taxon>Cyanobacteriota</taxon>
        <taxon>Cyanophyceae</taxon>
        <taxon>Oscillatoriophycideae</taxon>
        <taxon>Chroococcales</taxon>
        <taxon>Halothecacae</taxon>
        <taxon>Halothece cluster</taxon>
        <taxon>Euhalothece</taxon>
    </lineage>
</organism>
<evidence type="ECO:0000313" key="3">
    <source>
        <dbReference type="EMBL" id="QDZ39869.1"/>
    </source>
</evidence>
<dbReference type="RefSeq" id="WP_146295466.1">
    <property type="nucleotide sequence ID" value="NZ_CP042326.1"/>
</dbReference>
<feature type="region of interest" description="Disordered" evidence="1">
    <location>
        <begin position="35"/>
        <end position="62"/>
    </location>
</feature>
<evidence type="ECO:0000259" key="2">
    <source>
        <dbReference type="PROSITE" id="PS51272"/>
    </source>
</evidence>
<dbReference type="InterPro" id="IPR001119">
    <property type="entry name" value="SLH_dom"/>
</dbReference>
<proteinExistence type="predicted"/>
<sequence>MFSLSYKSALIILISFTLITGCGEGLQQRLAADSELEEQEDVSPDNEEEVTQTEPTEDVPDEIPLYPNAELVDEQIDEEEAFGRLQWLSPDSMEEIIAFYEQELGEDNWEVETPFTEGQDGEEIMEARSRSLNLSVLVADAQTPQPSHTILIEYQRRSPEEETTEDTTEEEVVEEDTTREFAGNFNDLDETPEALQEKVEDLAELGILTPLEEGEEEFAPNEPITRGTFARWLFQANNEFYSDRSSQQIRPVNQAETRAFQDISQNDPDFPIIQGLAETGLIPSRLTGDDDVTRFRPDRSLTRETLLLWKVPLDIRRSLPSVDVETIEDTWGFRDANAIDSEALGAIAADYRNGEDSNLRRVYGYTQLLQPQREVTRAEAAAALWSFGTQGEIISANELLAEN</sequence>
<dbReference type="PROSITE" id="PS51272">
    <property type="entry name" value="SLH"/>
    <property type="match status" value="2"/>
</dbReference>
<reference evidence="3 4" key="1">
    <citation type="submission" date="2019-08" db="EMBL/GenBank/DDBJ databases">
        <title>Carotenoids and Carotenoid Binding Proteins in the Halophilic Cyanobacterium Euhalothece sp. ZM00.</title>
        <authorList>
            <person name="Cho S.M."/>
            <person name="Song J.Y."/>
            <person name="Park Y.-I."/>
        </authorList>
    </citation>
    <scope>NUCLEOTIDE SEQUENCE [LARGE SCALE GENOMIC DNA]</scope>
    <source>
        <strain evidence="3 4">Z-M001</strain>
    </source>
</reference>
<dbReference type="OrthoDB" id="452152at2"/>
<feature type="domain" description="SLH" evidence="2">
    <location>
        <begin position="256"/>
        <end position="324"/>
    </location>
</feature>
<accession>A0A5B8NNV9</accession>
<evidence type="ECO:0000256" key="1">
    <source>
        <dbReference type="SAM" id="MobiDB-lite"/>
    </source>
</evidence>
<dbReference type="PANTHER" id="PTHR33740:SF3">
    <property type="entry name" value="GPI-ANCHORED ADHESIN-LIKE PROTEIN"/>
    <property type="match status" value="1"/>
</dbReference>
<feature type="compositionally biased region" description="Acidic residues" evidence="1">
    <location>
        <begin position="35"/>
        <end position="61"/>
    </location>
</feature>
<dbReference type="AlphaFoldDB" id="A0A5B8NNV9"/>
<gene>
    <name evidence="3" type="ORF">FRE64_07890</name>
</gene>
<dbReference type="KEGG" id="enn:FRE64_07890"/>
<feature type="domain" description="SLH" evidence="2">
    <location>
        <begin position="182"/>
        <end position="247"/>
    </location>
</feature>
<dbReference type="Proteomes" id="UP000318453">
    <property type="component" value="Chromosome"/>
</dbReference>
<protein>
    <submittedName>
        <fullName evidence="3">S-layer homology domain-containing protein</fullName>
    </submittedName>
</protein>
<dbReference type="PANTHER" id="PTHR33740">
    <property type="entry name" value="GPI-ANCHORED ADHESIN-LIKE PROTEIN"/>
    <property type="match status" value="1"/>
</dbReference>
<dbReference type="PROSITE" id="PS51257">
    <property type="entry name" value="PROKAR_LIPOPROTEIN"/>
    <property type="match status" value="1"/>
</dbReference>